<keyword evidence="5" id="KW-1185">Reference proteome</keyword>
<evidence type="ECO:0000256" key="1">
    <source>
        <dbReference type="ARBA" id="ARBA00022679"/>
    </source>
</evidence>
<name>K6PZF6_9FIRM</name>
<feature type="region of interest" description="Disordered" evidence="3">
    <location>
        <begin position="74"/>
        <end position="116"/>
    </location>
</feature>
<protein>
    <submittedName>
        <fullName evidence="4">Sugar nucleotidyltransferase</fullName>
    </submittedName>
</protein>
<dbReference type="AlphaFoldDB" id="K6PZF6"/>
<dbReference type="SUPFAM" id="SSF53448">
    <property type="entry name" value="Nucleotide-diphospho-sugar transferases"/>
    <property type="match status" value="2"/>
</dbReference>
<dbReference type="GO" id="GO:0016779">
    <property type="term" value="F:nucleotidyltransferase activity"/>
    <property type="evidence" value="ECO:0007669"/>
    <property type="project" value="UniProtKB-KW"/>
</dbReference>
<dbReference type="RefSeq" id="WP_006904184.1">
    <property type="nucleotide sequence ID" value="NZ_JH976535.1"/>
</dbReference>
<dbReference type="Proteomes" id="UP000005710">
    <property type="component" value="Unassembled WGS sequence"/>
</dbReference>
<dbReference type="InterPro" id="IPR029044">
    <property type="entry name" value="Nucleotide-diphossugar_trans"/>
</dbReference>
<keyword evidence="2" id="KW-0548">Nucleotidyltransferase</keyword>
<comment type="caution">
    <text evidence="4">The sequence shown here is derived from an EMBL/GenBank/DDBJ whole genome shotgun (WGS) entry which is preliminary data.</text>
</comment>
<gene>
    <name evidence="4" type="ORF">ThesuDRAFT_01907</name>
</gene>
<dbReference type="PANTHER" id="PTHR43584">
    <property type="entry name" value="NUCLEOTIDYL TRANSFERASE"/>
    <property type="match status" value="1"/>
</dbReference>
<dbReference type="EMBL" id="AENY02000003">
    <property type="protein sequence ID" value="EKP94178.1"/>
    <property type="molecule type" value="Genomic_DNA"/>
</dbReference>
<evidence type="ECO:0000256" key="3">
    <source>
        <dbReference type="SAM" id="MobiDB-lite"/>
    </source>
</evidence>
<dbReference type="eggNOG" id="COG1213">
    <property type="taxonomic scope" value="Bacteria"/>
</dbReference>
<organism evidence="4 5">
    <name type="scientific">Thermaerobacter subterraneus DSM 13965</name>
    <dbReference type="NCBI Taxonomy" id="867903"/>
    <lineage>
        <taxon>Bacteria</taxon>
        <taxon>Bacillati</taxon>
        <taxon>Bacillota</taxon>
        <taxon>Clostridia</taxon>
        <taxon>Eubacteriales</taxon>
        <taxon>Clostridiales Family XVII. Incertae Sedis</taxon>
        <taxon>Thermaerobacter</taxon>
    </lineage>
</organism>
<dbReference type="CDD" id="cd02523">
    <property type="entry name" value="PC_cytidylyltransferase"/>
    <property type="match status" value="1"/>
</dbReference>
<keyword evidence="1" id="KW-0808">Transferase</keyword>
<reference evidence="4" key="2">
    <citation type="submission" date="2012-10" db="EMBL/GenBank/DDBJ databases">
        <title>Improved high-quality draft of Thermaerobacter subterraneus C21, DSM 13965.</title>
        <authorList>
            <consortium name="DOE Joint Genome Institute"/>
            <person name="Eisen J."/>
            <person name="Huntemann M."/>
            <person name="Wei C.-L."/>
            <person name="Han J."/>
            <person name="Detter J.C."/>
            <person name="Han C."/>
            <person name="Tapia R."/>
            <person name="Chen A."/>
            <person name="Kyrpides N."/>
            <person name="Mavromatis K."/>
            <person name="Markowitz V."/>
            <person name="Szeto E."/>
            <person name="Ivanova N."/>
            <person name="Mikhailova N."/>
            <person name="Ovchinnikova G."/>
            <person name="Pagani I."/>
            <person name="Pati A."/>
            <person name="Goodwin L."/>
            <person name="Nordberg H.P."/>
            <person name="Cantor M.N."/>
            <person name="Hua S.X."/>
            <person name="Woyke T."/>
            <person name="Eisen J."/>
            <person name="Klenk H.-P."/>
        </authorList>
    </citation>
    <scope>NUCLEOTIDE SEQUENCE [LARGE SCALE GENOMIC DNA]</scope>
    <source>
        <strain evidence="4">DSM 13965</strain>
    </source>
</reference>
<evidence type="ECO:0000313" key="4">
    <source>
        <dbReference type="EMBL" id="EKP94178.1"/>
    </source>
</evidence>
<dbReference type="InterPro" id="IPR050065">
    <property type="entry name" value="GlmU-like"/>
</dbReference>
<dbReference type="Gene3D" id="3.90.550.10">
    <property type="entry name" value="Spore Coat Polysaccharide Biosynthesis Protein SpsA, Chain A"/>
    <property type="match status" value="2"/>
</dbReference>
<proteinExistence type="predicted"/>
<accession>K6PZF6</accession>
<evidence type="ECO:0000256" key="2">
    <source>
        <dbReference type="ARBA" id="ARBA00022695"/>
    </source>
</evidence>
<evidence type="ECO:0000313" key="5">
    <source>
        <dbReference type="Proteomes" id="UP000005710"/>
    </source>
</evidence>
<dbReference type="STRING" id="867903.ThesuDRAFT_01907"/>
<reference evidence="4" key="1">
    <citation type="submission" date="2010-10" db="EMBL/GenBank/DDBJ databases">
        <authorList>
            <consortium name="US DOE Joint Genome Institute (JGI-PGF)"/>
            <person name="Lucas S."/>
            <person name="Copeland A."/>
            <person name="Lapidus A."/>
            <person name="Bruce D."/>
            <person name="Goodwin L."/>
            <person name="Pitluck S."/>
            <person name="Kyrpides N."/>
            <person name="Mavromatis K."/>
            <person name="Detter J.C."/>
            <person name="Han C."/>
            <person name="Land M."/>
            <person name="Hauser L."/>
            <person name="Markowitz V."/>
            <person name="Cheng J.-F."/>
            <person name="Hugenholtz P."/>
            <person name="Woyke T."/>
            <person name="Wu D."/>
            <person name="Pukall R."/>
            <person name="Wahrenburg C."/>
            <person name="Brambilla E."/>
            <person name="Klenk H.-P."/>
            <person name="Eisen J.A."/>
        </authorList>
    </citation>
    <scope>NUCLEOTIDE SEQUENCE [LARGE SCALE GENOMIC DNA]</scope>
    <source>
        <strain evidence="4">DSM 13965</strain>
    </source>
</reference>
<feature type="compositionally biased region" description="Gly residues" evidence="3">
    <location>
        <begin position="41"/>
        <end position="50"/>
    </location>
</feature>
<dbReference type="HOGENOM" id="CLU_029499_5_0_9"/>
<dbReference type="PANTHER" id="PTHR43584:SF8">
    <property type="entry name" value="N-ACETYLMURAMATE ALPHA-1-PHOSPHATE URIDYLYLTRANSFERASE"/>
    <property type="match status" value="1"/>
</dbReference>
<feature type="compositionally biased region" description="Low complexity" evidence="3">
    <location>
        <begin position="74"/>
        <end position="104"/>
    </location>
</feature>
<sequence>MATETGGIHPPMNALILAAGVGSRLGELTRERPKALLPLGAEGGAVGRGDGNPAPSGPAASCGDRTALELAEAAAGTATAAPGTGEAASATAAAAPGTAGDPPGTGAPPEPAAATAAVPPRPVTFLDHSLACLAAHPVERVYIVGGHAFGALEAHVQARWGEALRAGRIVLRRFPDYQTVNNAGTVYFAREAFEQPCLLLNSDIVYHPAILARAVAQVLAEPDQSFMVVDGTVHLAEEEMKVALDGAGFIRAVSKQLPPGESAGEYIGILYLTPADAARVLDLTAQVLAAGTTHLYYEDAIHRCLGAIRLRPLFIDGLPWTEVDTPEDYRRAQAVYASFAESGEGGAGAAGSAH</sequence>
<feature type="region of interest" description="Disordered" evidence="3">
    <location>
        <begin position="40"/>
        <end position="62"/>
    </location>
</feature>